<dbReference type="Gene3D" id="3.40.50.10490">
    <property type="entry name" value="Glucose-6-phosphate isomerase like protein, domain 1"/>
    <property type="match status" value="1"/>
</dbReference>
<dbReference type="InterPro" id="IPR004720">
    <property type="entry name" value="PTS_IIB_sorbose-sp"/>
</dbReference>
<gene>
    <name evidence="9" type="ORF">DWZ46_08495</name>
</gene>
<dbReference type="PROSITE" id="PS51101">
    <property type="entry name" value="PTS_EIIB_TYPE_4"/>
    <property type="match status" value="1"/>
</dbReference>
<evidence type="ECO:0000259" key="8">
    <source>
        <dbReference type="PROSITE" id="PS51101"/>
    </source>
</evidence>
<dbReference type="InterPro" id="IPR046348">
    <property type="entry name" value="SIS_dom_sf"/>
</dbReference>
<dbReference type="EMBL" id="QVER01000009">
    <property type="protein sequence ID" value="RGB91116.1"/>
    <property type="molecule type" value="Genomic_DNA"/>
</dbReference>
<dbReference type="SUPFAM" id="SSF53697">
    <property type="entry name" value="SIS domain"/>
    <property type="match status" value="1"/>
</dbReference>
<organism evidence="9 10">
    <name type="scientific">Faecalibacterium prausnitzii</name>
    <dbReference type="NCBI Taxonomy" id="853"/>
    <lineage>
        <taxon>Bacteria</taxon>
        <taxon>Bacillati</taxon>
        <taxon>Bacillota</taxon>
        <taxon>Clostridia</taxon>
        <taxon>Eubacteriales</taxon>
        <taxon>Oscillospiraceae</taxon>
        <taxon>Faecalibacterium</taxon>
    </lineage>
</organism>
<protein>
    <recommendedName>
        <fullName evidence="8">PTS EIIB type-4 domain-containing protein</fullName>
    </recommendedName>
</protein>
<sequence length="216" mass="24647">MIKLVRLDYRLLHGQVVFSWTGHVGAQRIIVVDDDAANDEMKKSALLLSKPAGVRVNIFTVDKAIAKMPKVEQLDEKIMMIFGNTAALLKFCQAYSTSICLMMEMQWVNSGSFHSGEFFHGPFEIVDKDVPFILLMNDGKTRPVDARALTFLHRFDALTTVVDAKDYGLGNAVDSSVITYFNPLMHTAVFRVYAEELSYVRQHPLTLRRYMWKLEY</sequence>
<proteinExistence type="predicted"/>
<dbReference type="InterPro" id="IPR036667">
    <property type="entry name" value="PTS_IIB_sorbose-sp_sf"/>
</dbReference>
<keyword evidence="7" id="KW-0418">Kinase</keyword>
<dbReference type="GO" id="GO:0008982">
    <property type="term" value="F:protein-N(PI)-phosphohistidine-sugar phosphotransferase activity"/>
    <property type="evidence" value="ECO:0007669"/>
    <property type="project" value="InterPro"/>
</dbReference>
<keyword evidence="3" id="KW-0963">Cytoplasm</keyword>
<dbReference type="GO" id="GO:0009401">
    <property type="term" value="P:phosphoenolpyruvate-dependent sugar phosphotransferase system"/>
    <property type="evidence" value="ECO:0007669"/>
    <property type="project" value="UniProtKB-KW"/>
</dbReference>
<dbReference type="GO" id="GO:0097367">
    <property type="term" value="F:carbohydrate derivative binding"/>
    <property type="evidence" value="ECO:0007669"/>
    <property type="project" value="InterPro"/>
</dbReference>
<evidence type="ECO:0000256" key="6">
    <source>
        <dbReference type="ARBA" id="ARBA00022683"/>
    </source>
</evidence>
<evidence type="ECO:0000256" key="1">
    <source>
        <dbReference type="ARBA" id="ARBA00004496"/>
    </source>
</evidence>
<dbReference type="GO" id="GO:0016301">
    <property type="term" value="F:kinase activity"/>
    <property type="evidence" value="ECO:0007669"/>
    <property type="project" value="UniProtKB-KW"/>
</dbReference>
<keyword evidence="5" id="KW-0808">Transferase</keyword>
<keyword evidence="6" id="KW-0598">Phosphotransferase system</keyword>
<evidence type="ECO:0000256" key="4">
    <source>
        <dbReference type="ARBA" id="ARBA00022597"/>
    </source>
</evidence>
<accession>A0A3E2U4I1</accession>
<evidence type="ECO:0000256" key="7">
    <source>
        <dbReference type="ARBA" id="ARBA00022777"/>
    </source>
</evidence>
<dbReference type="Pfam" id="PF03830">
    <property type="entry name" value="PTSIIB_sorb"/>
    <property type="match status" value="1"/>
</dbReference>
<reference evidence="9 10" key="1">
    <citation type="submission" date="2018-08" db="EMBL/GenBank/DDBJ databases">
        <title>A genome reference for cultivated species of the human gut microbiota.</title>
        <authorList>
            <person name="Zou Y."/>
            <person name="Xue W."/>
            <person name="Luo G."/>
        </authorList>
    </citation>
    <scope>NUCLEOTIDE SEQUENCE [LARGE SCALE GENOMIC DNA]</scope>
    <source>
        <strain evidence="9 10">AF32-8AC</strain>
    </source>
</reference>
<evidence type="ECO:0000313" key="9">
    <source>
        <dbReference type="EMBL" id="RGB91116.1"/>
    </source>
</evidence>
<comment type="caution">
    <text evidence="9">The sequence shown here is derived from an EMBL/GenBank/DDBJ whole genome shotgun (WGS) entry which is preliminary data.</text>
</comment>
<keyword evidence="4" id="KW-0762">Sugar transport</keyword>
<evidence type="ECO:0000256" key="3">
    <source>
        <dbReference type="ARBA" id="ARBA00022490"/>
    </source>
</evidence>
<dbReference type="AlphaFoldDB" id="A0A3E2U4I1"/>
<evidence type="ECO:0000256" key="2">
    <source>
        <dbReference type="ARBA" id="ARBA00022448"/>
    </source>
</evidence>
<dbReference type="SUPFAM" id="SSF52728">
    <property type="entry name" value="PTS IIb component"/>
    <property type="match status" value="1"/>
</dbReference>
<feature type="domain" description="PTS EIIB type-4" evidence="8">
    <location>
        <begin position="1"/>
        <end position="168"/>
    </location>
</feature>
<dbReference type="Proteomes" id="UP000260991">
    <property type="component" value="Unassembled WGS sequence"/>
</dbReference>
<name>A0A3E2U4I1_9FIRM</name>
<evidence type="ECO:0000313" key="10">
    <source>
        <dbReference type="Proteomes" id="UP000260991"/>
    </source>
</evidence>
<keyword evidence="2" id="KW-0813">Transport</keyword>
<comment type="subcellular location">
    <subcellularLocation>
        <location evidence="1">Cytoplasm</location>
    </subcellularLocation>
</comment>
<dbReference type="GO" id="GO:1901135">
    <property type="term" value="P:carbohydrate derivative metabolic process"/>
    <property type="evidence" value="ECO:0007669"/>
    <property type="project" value="InterPro"/>
</dbReference>
<dbReference type="GO" id="GO:0005737">
    <property type="term" value="C:cytoplasm"/>
    <property type="evidence" value="ECO:0007669"/>
    <property type="project" value="UniProtKB-SubCell"/>
</dbReference>
<dbReference type="RefSeq" id="WP_158403190.1">
    <property type="nucleotide sequence ID" value="NZ_QVER01000009.1"/>
</dbReference>
<evidence type="ECO:0000256" key="5">
    <source>
        <dbReference type="ARBA" id="ARBA00022679"/>
    </source>
</evidence>